<dbReference type="NCBIfam" id="TIGR02367">
    <property type="entry name" value="PylS_Cterm"/>
    <property type="match status" value="1"/>
</dbReference>
<reference evidence="7 8" key="1">
    <citation type="journal article" date="2014" name="Appl. Environ. Microbiol.">
        <title>Comparative Genome Analysis of 'Candidatus Methanoplasma termitum' Indicates a New Mode of Energy Metabolism in the Seventh Order of Methanogens.</title>
        <authorList>
            <person name="Lang K."/>
            <person name="Schuldes J."/>
            <person name="Klingl A."/>
            <person name="Poehlein A."/>
            <person name="Daniel R."/>
            <person name="Brune A."/>
        </authorList>
    </citation>
    <scope>NUCLEOTIDE SEQUENCE [LARGE SCALE GENOMIC DNA]</scope>
    <source>
        <strain evidence="8">Mpt1</strain>
    </source>
</reference>
<dbReference type="GO" id="GO:0005524">
    <property type="term" value="F:ATP binding"/>
    <property type="evidence" value="ECO:0007669"/>
    <property type="project" value="UniProtKB-KW"/>
</dbReference>
<keyword evidence="1 7" id="KW-0436">Ligase</keyword>
<accession>A0A0A7LBC5</accession>
<evidence type="ECO:0000256" key="1">
    <source>
        <dbReference type="ARBA" id="ARBA00022598"/>
    </source>
</evidence>
<evidence type="ECO:0000256" key="3">
    <source>
        <dbReference type="ARBA" id="ARBA00022840"/>
    </source>
</evidence>
<keyword evidence="3" id="KW-0067">ATP-binding</keyword>
<dbReference type="InterPro" id="IPR045864">
    <property type="entry name" value="aa-tRNA-synth_II/BPL/LPL"/>
</dbReference>
<dbReference type="GeneID" id="24818236"/>
<evidence type="ECO:0000256" key="2">
    <source>
        <dbReference type="ARBA" id="ARBA00022741"/>
    </source>
</evidence>
<keyword evidence="5" id="KW-0030">Aminoacyl-tRNA synthetase</keyword>
<dbReference type="GO" id="GO:0000049">
    <property type="term" value="F:tRNA binding"/>
    <property type="evidence" value="ECO:0007669"/>
    <property type="project" value="InterPro"/>
</dbReference>
<evidence type="ECO:0000313" key="7">
    <source>
        <dbReference type="EMBL" id="AIZ56460.1"/>
    </source>
</evidence>
<sequence length="235" mass="26054">MSDLVSSNEKEIAGMLRSPSRHQLAALEEDLAAALIARGFIEVKTPAFVSVASLEKMTITPEHPLYKQVFMIDDKRCLRPMHAMNLYYVMRKLRDHTDGPVKIFEIGSCFRKESHSGSHLEEFTMLNLVELGPEGDATEALKDHIGAVMKVTGLEYTLVREESDVYVETLDVEIDGGEVASGAVGPHVLDNAHDIHEPWSGIGFGLERLLMIMNEKSTVKKTGRSLSYLNGAKIN</sequence>
<dbReference type="InterPro" id="IPR023877">
    <property type="entry name" value="Pyrrolysyl-tRNA_ligase_C"/>
</dbReference>
<dbReference type="GO" id="GO:0006412">
    <property type="term" value="P:translation"/>
    <property type="evidence" value="ECO:0007669"/>
    <property type="project" value="UniProtKB-KW"/>
</dbReference>
<evidence type="ECO:0000256" key="4">
    <source>
        <dbReference type="ARBA" id="ARBA00022917"/>
    </source>
</evidence>
<dbReference type="InterPro" id="IPR006195">
    <property type="entry name" value="aa-tRNA-synth_II"/>
</dbReference>
<dbReference type="Proteomes" id="UP000030787">
    <property type="component" value="Chromosome"/>
</dbReference>
<dbReference type="Gene3D" id="3.30.930.10">
    <property type="entry name" value="Bira Bifunctional Protein, Domain 2"/>
    <property type="match status" value="1"/>
</dbReference>
<dbReference type="SMR" id="A0A0A7LBC5"/>
<dbReference type="SUPFAM" id="SSF55681">
    <property type="entry name" value="Class II aaRS and biotin synthetases"/>
    <property type="match status" value="1"/>
</dbReference>
<name>A0A0A7LBC5_9ARCH</name>
<dbReference type="GO" id="GO:0043767">
    <property type="term" value="F:pyrrolysyl-tRNA synthetase activity"/>
    <property type="evidence" value="ECO:0007669"/>
    <property type="project" value="UniProtKB-EC"/>
</dbReference>
<evidence type="ECO:0000313" key="8">
    <source>
        <dbReference type="Proteomes" id="UP000030787"/>
    </source>
</evidence>
<dbReference type="AlphaFoldDB" id="A0A0A7LBC5"/>
<dbReference type="STRING" id="1577791.Mpt1_c05700"/>
<dbReference type="InterPro" id="IPR002319">
    <property type="entry name" value="Phenylalanyl-tRNA_Synthase"/>
</dbReference>
<dbReference type="EMBL" id="CP010070">
    <property type="protein sequence ID" value="AIZ56460.1"/>
    <property type="molecule type" value="Genomic_DNA"/>
</dbReference>
<organism evidence="7 8">
    <name type="scientific">Candidatus Methanoplasma termitum</name>
    <dbReference type="NCBI Taxonomy" id="1577791"/>
    <lineage>
        <taxon>Archaea</taxon>
        <taxon>Methanobacteriati</taxon>
        <taxon>Thermoplasmatota</taxon>
        <taxon>Thermoplasmata</taxon>
        <taxon>Methanomassiliicoccales</taxon>
        <taxon>Methanomassiliicoccaceae</taxon>
        <taxon>Candidatus Methanoplasma</taxon>
    </lineage>
</organism>
<evidence type="ECO:0000256" key="5">
    <source>
        <dbReference type="ARBA" id="ARBA00023146"/>
    </source>
</evidence>
<dbReference type="KEGG" id="mear:Mpt1_c05700"/>
<gene>
    <name evidence="7" type="primary">pylS</name>
    <name evidence="7" type="ORF">Mpt1_c05700</name>
</gene>
<keyword evidence="2" id="KW-0547">Nucleotide-binding</keyword>
<dbReference type="GO" id="GO:0043039">
    <property type="term" value="P:tRNA aminoacylation"/>
    <property type="evidence" value="ECO:0007669"/>
    <property type="project" value="InterPro"/>
</dbReference>
<protein>
    <submittedName>
        <fullName evidence="7">PylS protein</fullName>
        <ecNumber evidence="7">6.1.1.26</ecNumber>
    </submittedName>
</protein>
<feature type="domain" description="Aminoacyl-transfer RNA synthetases class-II family profile" evidence="6">
    <location>
        <begin position="35"/>
        <end position="235"/>
    </location>
</feature>
<proteinExistence type="predicted"/>
<dbReference type="HOGENOM" id="CLU_1010485_0_0_2"/>
<dbReference type="RefSeq" id="WP_238603143.1">
    <property type="nucleotide sequence ID" value="NZ_CP010070.1"/>
</dbReference>
<dbReference type="EC" id="6.1.1.26" evidence="7"/>
<keyword evidence="4" id="KW-0648">Protein biosynthesis</keyword>
<evidence type="ECO:0000259" key="6">
    <source>
        <dbReference type="PROSITE" id="PS50862"/>
    </source>
</evidence>
<dbReference type="Pfam" id="PF01409">
    <property type="entry name" value="tRNA-synt_2d"/>
    <property type="match status" value="1"/>
</dbReference>
<dbReference type="PROSITE" id="PS50862">
    <property type="entry name" value="AA_TRNA_LIGASE_II"/>
    <property type="match status" value="1"/>
</dbReference>
<keyword evidence="8" id="KW-1185">Reference proteome</keyword>